<feature type="compositionally biased region" description="Acidic residues" evidence="1">
    <location>
        <begin position="411"/>
        <end position="433"/>
    </location>
</feature>
<feature type="compositionally biased region" description="Pro residues" evidence="1">
    <location>
        <begin position="366"/>
        <end position="375"/>
    </location>
</feature>
<evidence type="ECO:0000256" key="1">
    <source>
        <dbReference type="SAM" id="MobiDB-lite"/>
    </source>
</evidence>
<protein>
    <submittedName>
        <fullName evidence="2">Uncharacterized protein</fullName>
    </submittedName>
</protein>
<name>A0ABQ4YF34_9ASTR</name>
<feature type="compositionally biased region" description="Pro residues" evidence="1">
    <location>
        <begin position="596"/>
        <end position="624"/>
    </location>
</feature>
<accession>A0ABQ4YF34</accession>
<feature type="region of interest" description="Disordered" evidence="1">
    <location>
        <begin position="590"/>
        <end position="640"/>
    </location>
</feature>
<comment type="caution">
    <text evidence="2">The sequence shown here is derived from an EMBL/GenBank/DDBJ whole genome shotgun (WGS) entry which is preliminary data.</text>
</comment>
<feature type="region of interest" description="Disordered" evidence="1">
    <location>
        <begin position="366"/>
        <end position="517"/>
    </location>
</feature>
<feature type="compositionally biased region" description="Acidic residues" evidence="1">
    <location>
        <begin position="440"/>
        <end position="463"/>
    </location>
</feature>
<feature type="compositionally biased region" description="Low complexity" evidence="1">
    <location>
        <begin position="502"/>
        <end position="517"/>
    </location>
</feature>
<reference evidence="2" key="2">
    <citation type="submission" date="2022-01" db="EMBL/GenBank/DDBJ databases">
        <authorList>
            <person name="Yamashiro T."/>
            <person name="Shiraishi A."/>
            <person name="Satake H."/>
            <person name="Nakayama K."/>
        </authorList>
    </citation>
    <scope>NUCLEOTIDE SEQUENCE</scope>
</reference>
<feature type="compositionally biased region" description="Low complexity" evidence="1">
    <location>
        <begin position="109"/>
        <end position="118"/>
    </location>
</feature>
<reference evidence="2" key="1">
    <citation type="journal article" date="2022" name="Int. J. Mol. Sci.">
        <title>Draft Genome of Tanacetum Coccineum: Genomic Comparison of Closely Related Tanacetum-Family Plants.</title>
        <authorList>
            <person name="Yamashiro T."/>
            <person name="Shiraishi A."/>
            <person name="Nakayama K."/>
            <person name="Satake H."/>
        </authorList>
    </citation>
    <scope>NUCLEOTIDE SEQUENCE</scope>
</reference>
<organism evidence="2 3">
    <name type="scientific">Tanacetum coccineum</name>
    <dbReference type="NCBI Taxonomy" id="301880"/>
    <lineage>
        <taxon>Eukaryota</taxon>
        <taxon>Viridiplantae</taxon>
        <taxon>Streptophyta</taxon>
        <taxon>Embryophyta</taxon>
        <taxon>Tracheophyta</taxon>
        <taxon>Spermatophyta</taxon>
        <taxon>Magnoliopsida</taxon>
        <taxon>eudicotyledons</taxon>
        <taxon>Gunneridae</taxon>
        <taxon>Pentapetalae</taxon>
        <taxon>asterids</taxon>
        <taxon>campanulids</taxon>
        <taxon>Asterales</taxon>
        <taxon>Asteraceae</taxon>
        <taxon>Asteroideae</taxon>
        <taxon>Anthemideae</taxon>
        <taxon>Anthemidinae</taxon>
        <taxon>Tanacetum</taxon>
    </lineage>
</organism>
<dbReference type="Proteomes" id="UP001151760">
    <property type="component" value="Unassembled WGS sequence"/>
</dbReference>
<sequence length="837" mass="92343">MPTNNNVTETQQLLFYHQPPPTTTRRSTCSNLDDEIGPKIGESILLQRMLRRNYDKGYEDHNMAYEALQKSIIRDESEKFDADKAKERTKKKSKQDSPKTPPGSAAPGSSKTASSTTYTTWTMTTSRLTPAASSVPEDVLMHEESDFEAQDMGSNDEDSSSRHIPKVSLNQEWLKPLSEKERPATLNLPGPFLHQVCPFPITTGASALGPSSAHTGTFVRVLLLSGQSLVHPDVIHLQIHDGGMSHALTNQRTHMRILSVVRIEVFSLYGYDYMKKIVLRRADNQEYTIAERDFKDLYPSDFEDLYLLNIQVLSSASSTVTYTSVDTDSEPRRAFWPADEELSDGGSPRVIVYGYDRLPILPVAPPSPDYIPGPEDPQALLVPQDEDEPEEQPLPPVDSPTAFSLGYVADSDQEGDPEDDPEEDLEEDSEEEHADYPTDGGDDDDDDDTDDEDEEPFEEEEEEHLAPADPSDVLIVDHVPSAEDTEALDADEPVPTPPSPPTHRTTTRISIRPEAPILLPPEEEVERLLALPTPPPSPLISLSPPTAEERLALCLAAPALPSSPLPRLPHPYGSPNHVRAPPGFRAAMGRLRASSPLPPPVPASLPLPSPPLPPLPSSPLPPLPDSLSMPPVDRREDIPETELPPRKRLCLTTPASRYEVGESSTAVPRPTGGHRVDYGFISTIEAEARRQRAEAVGYRIRDTWVDPRETAEEVAPVTLEGVNTRTQIHQTVEALVDDRQYHYETARLLDQEALVSREAWAHSMGLSSAVHYELQGYRTHVWTQDHRMDVQDSLIAALTAQVSSLQGHLATALGEIRALQAREQARADVPEGTGSSS</sequence>
<evidence type="ECO:0000313" key="2">
    <source>
        <dbReference type="EMBL" id="GJS75562.1"/>
    </source>
</evidence>
<feature type="region of interest" description="Disordered" evidence="1">
    <location>
        <begin position="80"/>
        <end position="118"/>
    </location>
</feature>
<keyword evidence="3" id="KW-1185">Reference proteome</keyword>
<proteinExistence type="predicted"/>
<feature type="compositionally biased region" description="Acidic residues" evidence="1">
    <location>
        <begin position="483"/>
        <end position="492"/>
    </location>
</feature>
<gene>
    <name evidence="2" type="ORF">Tco_0725443</name>
</gene>
<dbReference type="EMBL" id="BQNB010010312">
    <property type="protein sequence ID" value="GJS75562.1"/>
    <property type="molecule type" value="Genomic_DNA"/>
</dbReference>
<evidence type="ECO:0000313" key="3">
    <source>
        <dbReference type="Proteomes" id="UP001151760"/>
    </source>
</evidence>